<dbReference type="AlphaFoldDB" id="A0A1I6NSL8"/>
<dbReference type="RefSeq" id="WP_090222223.1">
    <property type="nucleotide sequence ID" value="NZ_FOZP01000001.1"/>
</dbReference>
<gene>
    <name evidence="1" type="ORF">SAMN04488006_0498</name>
</gene>
<keyword evidence="2" id="KW-1185">Reference proteome</keyword>
<protein>
    <submittedName>
        <fullName evidence="1">Uncharacterized protein</fullName>
    </submittedName>
</protein>
<proteinExistence type="predicted"/>
<reference evidence="2" key="1">
    <citation type="submission" date="2016-10" db="EMBL/GenBank/DDBJ databases">
        <authorList>
            <person name="Varghese N."/>
            <person name="Submissions S."/>
        </authorList>
    </citation>
    <scope>NUCLEOTIDE SEQUENCE [LARGE SCALE GENOMIC DNA]</scope>
    <source>
        <strain evidence="2">DSM 24450</strain>
    </source>
</reference>
<sequence>MKYATKINNQIQKYAKYPTSIGNSTISIGLSDIQLQQLGFYLIIYPLLNKGESYKEIELSNFNDETMEVLVGVNKEIEPTAQQLYDELIEQGKIVFDEFRTSLAKAGVNYLLKGDVPQALKDLVVELETTKSNINQVLQLYLSYNNVAKLKAFRFDTPEAEEFKNRIENFK</sequence>
<evidence type="ECO:0000313" key="1">
    <source>
        <dbReference type="EMBL" id="SFS30868.1"/>
    </source>
</evidence>
<dbReference type="STRING" id="593133.SAMN04488006_0498"/>
<name>A0A1I6NSL8_9FLAO</name>
<dbReference type="EMBL" id="FOZP01000001">
    <property type="protein sequence ID" value="SFS30868.1"/>
    <property type="molecule type" value="Genomic_DNA"/>
</dbReference>
<organism evidence="1 2">
    <name type="scientific">Lutibacter maritimus</name>
    <dbReference type="NCBI Taxonomy" id="593133"/>
    <lineage>
        <taxon>Bacteria</taxon>
        <taxon>Pseudomonadati</taxon>
        <taxon>Bacteroidota</taxon>
        <taxon>Flavobacteriia</taxon>
        <taxon>Flavobacteriales</taxon>
        <taxon>Flavobacteriaceae</taxon>
        <taxon>Lutibacter</taxon>
    </lineage>
</organism>
<accession>A0A1I6NSL8</accession>
<dbReference type="Proteomes" id="UP000199312">
    <property type="component" value="Unassembled WGS sequence"/>
</dbReference>
<evidence type="ECO:0000313" key="2">
    <source>
        <dbReference type="Proteomes" id="UP000199312"/>
    </source>
</evidence>